<gene>
    <name evidence="2" type="ORF">BD410DRAFT_807398</name>
</gene>
<protein>
    <submittedName>
        <fullName evidence="2">Uncharacterized protein</fullName>
    </submittedName>
</protein>
<dbReference type="AlphaFoldDB" id="A0A4Y7PQ87"/>
<evidence type="ECO:0000256" key="1">
    <source>
        <dbReference type="SAM" id="MobiDB-lite"/>
    </source>
</evidence>
<name>A0A4Y7PQ87_9AGAM</name>
<feature type="region of interest" description="Disordered" evidence="1">
    <location>
        <begin position="99"/>
        <end position="118"/>
    </location>
</feature>
<dbReference type="VEuPathDB" id="FungiDB:BD410DRAFT_807398"/>
<dbReference type="EMBL" id="ML170223">
    <property type="protein sequence ID" value="TDL17345.1"/>
    <property type="molecule type" value="Genomic_DNA"/>
</dbReference>
<evidence type="ECO:0000313" key="3">
    <source>
        <dbReference type="Proteomes" id="UP000294933"/>
    </source>
</evidence>
<organism evidence="2 3">
    <name type="scientific">Rickenella mellea</name>
    <dbReference type="NCBI Taxonomy" id="50990"/>
    <lineage>
        <taxon>Eukaryota</taxon>
        <taxon>Fungi</taxon>
        <taxon>Dikarya</taxon>
        <taxon>Basidiomycota</taxon>
        <taxon>Agaricomycotina</taxon>
        <taxon>Agaricomycetes</taxon>
        <taxon>Hymenochaetales</taxon>
        <taxon>Rickenellaceae</taxon>
        <taxon>Rickenella</taxon>
    </lineage>
</organism>
<keyword evidence="3" id="KW-1185">Reference proteome</keyword>
<proteinExistence type="predicted"/>
<evidence type="ECO:0000313" key="2">
    <source>
        <dbReference type="EMBL" id="TDL17345.1"/>
    </source>
</evidence>
<sequence>MGGRSKMSRDSPRFLQSIEDRFKEPENAKQTARTRLLLPPQVGTKLNNLSVDFNEGGSCEAKLVHYFHRLDGEETSGNRWAEEYAVLDDPAHEVGELSRDHLQTERKIAPGTVSEPEF</sequence>
<dbReference type="Proteomes" id="UP000294933">
    <property type="component" value="Unassembled WGS sequence"/>
</dbReference>
<feature type="compositionally biased region" description="Basic and acidic residues" evidence="1">
    <location>
        <begin position="99"/>
        <end position="108"/>
    </location>
</feature>
<reference evidence="2 3" key="1">
    <citation type="submission" date="2018-06" db="EMBL/GenBank/DDBJ databases">
        <title>A transcriptomic atlas of mushroom development highlights an independent origin of complex multicellularity.</title>
        <authorList>
            <consortium name="DOE Joint Genome Institute"/>
            <person name="Krizsan K."/>
            <person name="Almasi E."/>
            <person name="Merenyi Z."/>
            <person name="Sahu N."/>
            <person name="Viragh M."/>
            <person name="Koszo T."/>
            <person name="Mondo S."/>
            <person name="Kiss B."/>
            <person name="Balint B."/>
            <person name="Kues U."/>
            <person name="Barry K."/>
            <person name="Hegedus J.C."/>
            <person name="Henrissat B."/>
            <person name="Johnson J."/>
            <person name="Lipzen A."/>
            <person name="Ohm R."/>
            <person name="Nagy I."/>
            <person name="Pangilinan J."/>
            <person name="Yan J."/>
            <person name="Xiong Y."/>
            <person name="Grigoriev I.V."/>
            <person name="Hibbett D.S."/>
            <person name="Nagy L.G."/>
        </authorList>
    </citation>
    <scope>NUCLEOTIDE SEQUENCE [LARGE SCALE GENOMIC DNA]</scope>
    <source>
        <strain evidence="2 3">SZMC22713</strain>
    </source>
</reference>
<accession>A0A4Y7PQ87</accession>